<dbReference type="RefSeq" id="WP_012636303.1">
    <property type="nucleotide sequence ID" value="NC_011899.1"/>
</dbReference>
<evidence type="ECO:0000313" key="3">
    <source>
        <dbReference type="Proteomes" id="UP000000719"/>
    </source>
</evidence>
<sequence>MKKTFYIIILIVLISSMVLYYINYVNNYEVTEAKELNDKMIKIITEDINNKDKIVLDLNKMTKFNWNKLYIVGPYTDPKIFCSKKGVKWSNSIITTIKYDDGVYLLLFVQDKKVIKYLDFSRRYGSFPEGEYDKGNSLFEITKNKDYIDINHLKEIK</sequence>
<evidence type="ECO:0000313" key="2">
    <source>
        <dbReference type="EMBL" id="ACL70119.1"/>
    </source>
</evidence>
<dbReference type="EMBL" id="CP001098">
    <property type="protein sequence ID" value="ACL70119.1"/>
    <property type="molecule type" value="Genomic_DNA"/>
</dbReference>
<evidence type="ECO:0000256" key="1">
    <source>
        <dbReference type="SAM" id="Phobius"/>
    </source>
</evidence>
<dbReference type="KEGG" id="hor:Hore_13670"/>
<keyword evidence="1" id="KW-0812">Transmembrane</keyword>
<dbReference type="Proteomes" id="UP000000719">
    <property type="component" value="Chromosome"/>
</dbReference>
<gene>
    <name evidence="2" type="ordered locus">Hore_13670</name>
</gene>
<dbReference type="OrthoDB" id="6443639at2"/>
<keyword evidence="3" id="KW-1185">Reference proteome</keyword>
<organism evidence="2 3">
    <name type="scientific">Halothermothrix orenii (strain H 168 / OCM 544 / DSM 9562)</name>
    <dbReference type="NCBI Taxonomy" id="373903"/>
    <lineage>
        <taxon>Bacteria</taxon>
        <taxon>Bacillati</taxon>
        <taxon>Bacillota</taxon>
        <taxon>Clostridia</taxon>
        <taxon>Halanaerobiales</taxon>
        <taxon>Halothermotrichaceae</taxon>
        <taxon>Halothermothrix</taxon>
    </lineage>
</organism>
<protein>
    <submittedName>
        <fullName evidence="2">Uncharacterized protein</fullName>
    </submittedName>
</protein>
<reference evidence="2 3" key="1">
    <citation type="journal article" date="2009" name="PLoS ONE">
        <title>Genome analysis of the anaerobic thermohalophilic bacterium Halothermothrix orenii.</title>
        <authorList>
            <person name="Mavromatis K."/>
            <person name="Ivanova N."/>
            <person name="Anderson I."/>
            <person name="Lykidis A."/>
            <person name="Hooper S.D."/>
            <person name="Sun H."/>
            <person name="Kunin V."/>
            <person name="Lapidus A."/>
            <person name="Hugenholtz P."/>
            <person name="Patel B."/>
            <person name="Kyrpides N.C."/>
        </authorList>
    </citation>
    <scope>NUCLEOTIDE SEQUENCE [LARGE SCALE GENOMIC DNA]</scope>
    <source>
        <strain evidence="3">H 168 / OCM 544 / DSM 9562</strain>
    </source>
</reference>
<dbReference type="AlphaFoldDB" id="B8CXV0"/>
<proteinExistence type="predicted"/>
<feature type="transmembrane region" description="Helical" evidence="1">
    <location>
        <begin position="5"/>
        <end position="22"/>
    </location>
</feature>
<accession>B8CXV0</accession>
<name>B8CXV0_HALOH</name>
<keyword evidence="1" id="KW-0472">Membrane</keyword>
<dbReference type="HOGENOM" id="CLU_140173_0_0_9"/>
<keyword evidence="1" id="KW-1133">Transmembrane helix</keyword>